<accession>A0A813DYX5</accession>
<proteinExistence type="predicted"/>
<protein>
    <submittedName>
        <fullName evidence="2">Uncharacterized protein</fullName>
    </submittedName>
</protein>
<gene>
    <name evidence="2" type="ORF">PGLA1383_LOCUS10277</name>
</gene>
<keyword evidence="1" id="KW-0812">Transmembrane</keyword>
<dbReference type="AlphaFoldDB" id="A0A813DYX5"/>
<evidence type="ECO:0000313" key="2">
    <source>
        <dbReference type="EMBL" id="CAE8591608.1"/>
    </source>
</evidence>
<evidence type="ECO:0000256" key="1">
    <source>
        <dbReference type="SAM" id="Phobius"/>
    </source>
</evidence>
<reference evidence="2" key="1">
    <citation type="submission" date="2021-02" db="EMBL/GenBank/DDBJ databases">
        <authorList>
            <person name="Dougan E. K."/>
            <person name="Rhodes N."/>
            <person name="Thang M."/>
            <person name="Chan C."/>
        </authorList>
    </citation>
    <scope>NUCLEOTIDE SEQUENCE</scope>
</reference>
<feature type="transmembrane region" description="Helical" evidence="1">
    <location>
        <begin position="1160"/>
        <end position="1186"/>
    </location>
</feature>
<name>A0A813DYX5_POLGL</name>
<keyword evidence="1" id="KW-0472">Membrane</keyword>
<dbReference type="EMBL" id="CAJNNV010005068">
    <property type="protein sequence ID" value="CAE8591608.1"/>
    <property type="molecule type" value="Genomic_DNA"/>
</dbReference>
<comment type="caution">
    <text evidence="2">The sequence shown here is derived from an EMBL/GenBank/DDBJ whole genome shotgun (WGS) entry which is preliminary data.</text>
</comment>
<keyword evidence="1" id="KW-1133">Transmembrane helix</keyword>
<dbReference type="Proteomes" id="UP000654075">
    <property type="component" value="Unassembled WGS sequence"/>
</dbReference>
<organism evidence="2 3">
    <name type="scientific">Polarella glacialis</name>
    <name type="common">Dinoflagellate</name>
    <dbReference type="NCBI Taxonomy" id="89957"/>
    <lineage>
        <taxon>Eukaryota</taxon>
        <taxon>Sar</taxon>
        <taxon>Alveolata</taxon>
        <taxon>Dinophyceae</taxon>
        <taxon>Suessiales</taxon>
        <taxon>Suessiaceae</taxon>
        <taxon>Polarella</taxon>
    </lineage>
</organism>
<evidence type="ECO:0000313" key="3">
    <source>
        <dbReference type="Proteomes" id="UP000654075"/>
    </source>
</evidence>
<sequence>MAELPVQVDDVPEGPGLASPALRRRLAREDLMDLEVVLRYRGVRTLRALASLDTNERAVLLCKARQLWELLGIFPSNLKSALNKLFDAEGLPVGASTASSAGRVPLEPGCVGAGNNAASSAALDMHSMPASRGVAGPAVDAKSLPSSTGGQGFECPAFAEGGAVSSAVLFEGSFVQRLASTIWETLSCDVEDDLEALVKTAASEDNLPQFGTQIAKRWQRPARVWQQTRWQTKITKRWQRPARVWQQKSCQRKIAKRRQRPARVWQQTRWQTKMTKGWQRHARVWQPTRWQTKYTKRRQRPSRVWQQTRWQTKITKRRQRPARVWQQTRWRTKINKRWQRPARVWQQTRWQTKITKRWQRLARVWQQTRWQTKISKQWQRPARVWQQTRCQRKIAKRWQRPARVWQQTRCQRKIAKRWQRPARVWQQTRCQRKIAKRWQRPARVWQQTRWQTKYTKRRQRPARVWQRTRWQTKCATQRQRPVRVLQNTRWQTKITKRRQRPARVWQQTRWQTQITKRRRRPARVWQQTRCQRKIAKRWQRPARVWQQTRWQTKITKRWQRPARVWQQTRWQTKIAKQWQRPARVWQQTRWRTKISKRWQRPARVWQQTRWQTKITKRWQRPARVWQQIRCQRKITKRWQRLARVWQQTRWQTKISKRWQRPARVLQQTRWQTKITKRWQASCILLASGRLLTSQPCRCPLDDDTNLTKSLPAALDGAREIVGQQRYNEAIRRLLISDQMAAASALEASEVRISGLKGEAALNGQVCVSLGPSGTTGRVLVRLQGGRELAVRAENLSPAGTAGGTLTPGSRVVLVGLAKAPTLNGREGTVLSKGEAGSGRFLVDLGDGAEQAKALKAENLILLNVEPAADKAGEGDQEDATKHMSEKERKATKAILAAAKGFPAGSHVIIHGIEEGFGRENSGDPALNDLEGVVERLDPDGPGRLIVRIKDRVYCNRPENKETLLKSIHFDNMMRLDASPEEEPTNLDALTDGSKRPASALTDASGGTVLQVFGAGGKRCKITEIAVASGDKTASFASANRNRDFGAADAVMDETARSNLLVYARTDAASKDDAVCGPALTRLALHCPGFAMKAVCVLAVDIASSGSGKMGSKTADLTEALAKWLTGGESDGLLRKQLKEGQECAGEKDGPAACRKCAGTWLQLVLLLFLLLLIVVVSCCCIVNFSFVF</sequence>
<keyword evidence="3" id="KW-1185">Reference proteome</keyword>